<feature type="transmembrane region" description="Helical" evidence="5">
    <location>
        <begin position="213"/>
        <end position="240"/>
    </location>
</feature>
<dbReference type="GO" id="GO:0016874">
    <property type="term" value="F:ligase activity"/>
    <property type="evidence" value="ECO:0007669"/>
    <property type="project" value="UniProtKB-KW"/>
</dbReference>
<evidence type="ECO:0000256" key="1">
    <source>
        <dbReference type="ARBA" id="ARBA00004141"/>
    </source>
</evidence>
<evidence type="ECO:0000256" key="4">
    <source>
        <dbReference type="ARBA" id="ARBA00023136"/>
    </source>
</evidence>
<evidence type="ECO:0000256" key="3">
    <source>
        <dbReference type="ARBA" id="ARBA00022989"/>
    </source>
</evidence>
<keyword evidence="3 5" id="KW-1133">Transmembrane helix</keyword>
<feature type="transmembrane region" description="Helical" evidence="5">
    <location>
        <begin position="126"/>
        <end position="146"/>
    </location>
</feature>
<keyword evidence="8" id="KW-1185">Reference proteome</keyword>
<keyword evidence="2 5" id="KW-0812">Transmembrane</keyword>
<keyword evidence="4 5" id="KW-0472">Membrane</keyword>
<name>A0ABX7YL57_9STRE</name>
<sequence length="424" mass="48047">MKTEIQEKKNSILYTIILLLIIGMPLQSMVFDALIPSKIDNLWRDFLLVFGLLVAIYQNRGRIQLGKNGVLILSSSMICLLYTLLSDRVLIAMNLFRTYVLPMFIYLIIINSIELNEESIRRLKKVFIISASILAAWGIFQAWVLGDDFLIKIGYPSIGGYLRSYGFYIGGFYGYQRVASTFSAPNIAGVYFGISSLITATELKNSKRNLLFLVVQILALVLTFSRSAILGTLIAFLFYYRSRLFFFKLRIRPLYLIILISVPIAVWFADNFFLDGTIMNMISRSLSSTVNLTDPSAAKHLTDLWEPIDTILEHPFGLGLGYNGPIVLAQFGVANLVESSYYLLAYNFGILGMFVYVLPYIKAIFANLFYKRMAVSAAICLLLLVTYFLLPNVETYEIIFFAYLFIAFDEVSFNAHEEVGLQLA</sequence>
<dbReference type="Proteomes" id="UP000677616">
    <property type="component" value="Chromosome"/>
</dbReference>
<feature type="transmembrane region" description="Helical" evidence="5">
    <location>
        <begin position="12"/>
        <end position="35"/>
    </location>
</feature>
<feature type="transmembrane region" description="Helical" evidence="5">
    <location>
        <begin position="91"/>
        <end position="114"/>
    </location>
</feature>
<feature type="transmembrane region" description="Helical" evidence="5">
    <location>
        <begin position="41"/>
        <end position="57"/>
    </location>
</feature>
<feature type="transmembrane region" description="Helical" evidence="5">
    <location>
        <begin position="252"/>
        <end position="269"/>
    </location>
</feature>
<feature type="transmembrane region" description="Helical" evidence="5">
    <location>
        <begin position="182"/>
        <end position="201"/>
    </location>
</feature>
<feature type="domain" description="O-antigen ligase-related" evidence="6">
    <location>
        <begin position="212"/>
        <end position="357"/>
    </location>
</feature>
<feature type="transmembrane region" description="Helical" evidence="5">
    <location>
        <begin position="341"/>
        <end position="361"/>
    </location>
</feature>
<dbReference type="RefSeq" id="WP_212570804.1">
    <property type="nucleotide sequence ID" value="NZ_CP073084.1"/>
</dbReference>
<protein>
    <submittedName>
        <fullName evidence="7">O-antigen ligase family protein</fullName>
    </submittedName>
</protein>
<dbReference type="Pfam" id="PF04932">
    <property type="entry name" value="Wzy_C"/>
    <property type="match status" value="1"/>
</dbReference>
<keyword evidence="7" id="KW-0436">Ligase</keyword>
<feature type="transmembrane region" description="Helical" evidence="5">
    <location>
        <begin position="69"/>
        <end position="85"/>
    </location>
</feature>
<evidence type="ECO:0000259" key="6">
    <source>
        <dbReference type="Pfam" id="PF04932"/>
    </source>
</evidence>
<organism evidence="7 8">
    <name type="scientific">Streptococcus oriscaviae</name>
    <dbReference type="NCBI Taxonomy" id="2781599"/>
    <lineage>
        <taxon>Bacteria</taxon>
        <taxon>Bacillati</taxon>
        <taxon>Bacillota</taxon>
        <taxon>Bacilli</taxon>
        <taxon>Lactobacillales</taxon>
        <taxon>Streptococcaceae</taxon>
        <taxon>Streptococcus</taxon>
    </lineage>
</organism>
<evidence type="ECO:0000313" key="7">
    <source>
        <dbReference type="EMBL" id="QUE54321.1"/>
    </source>
</evidence>
<evidence type="ECO:0000313" key="8">
    <source>
        <dbReference type="Proteomes" id="UP000677616"/>
    </source>
</evidence>
<feature type="transmembrane region" description="Helical" evidence="5">
    <location>
        <begin position="158"/>
        <end position="175"/>
    </location>
</feature>
<comment type="subcellular location">
    <subcellularLocation>
        <location evidence="1">Membrane</location>
        <topology evidence="1">Multi-pass membrane protein</topology>
    </subcellularLocation>
</comment>
<evidence type="ECO:0000256" key="5">
    <source>
        <dbReference type="SAM" id="Phobius"/>
    </source>
</evidence>
<dbReference type="InterPro" id="IPR007016">
    <property type="entry name" value="O-antigen_ligase-rel_domated"/>
</dbReference>
<feature type="transmembrane region" description="Helical" evidence="5">
    <location>
        <begin position="373"/>
        <end position="390"/>
    </location>
</feature>
<gene>
    <name evidence="7" type="ORF">INT76_00025</name>
</gene>
<reference evidence="7 8" key="1">
    <citation type="submission" date="2021-04" db="EMBL/GenBank/DDBJ databases">
        <title>Complete genome sequence of a novel Streptococcus species.</title>
        <authorList>
            <person name="Teng J.L.L."/>
        </authorList>
    </citation>
    <scope>NUCLEOTIDE SEQUENCE [LARGE SCALE GENOMIC DNA]</scope>
    <source>
        <strain evidence="7 8">HKU75</strain>
    </source>
</reference>
<evidence type="ECO:0000256" key="2">
    <source>
        <dbReference type="ARBA" id="ARBA00022692"/>
    </source>
</evidence>
<proteinExistence type="predicted"/>
<dbReference type="EMBL" id="CP073084">
    <property type="protein sequence ID" value="QUE54321.1"/>
    <property type="molecule type" value="Genomic_DNA"/>
</dbReference>
<accession>A0ABX7YL57</accession>